<accession>A0AAD3XXW6</accession>
<dbReference type="EMBL" id="BSYO01000023">
    <property type="protein sequence ID" value="GMH21807.1"/>
    <property type="molecule type" value="Genomic_DNA"/>
</dbReference>
<dbReference type="Proteomes" id="UP001279734">
    <property type="component" value="Unassembled WGS sequence"/>
</dbReference>
<evidence type="ECO:0000313" key="2">
    <source>
        <dbReference type="EMBL" id="GMH21807.1"/>
    </source>
</evidence>
<organism evidence="2 3">
    <name type="scientific">Nepenthes gracilis</name>
    <name type="common">Slender pitcher plant</name>
    <dbReference type="NCBI Taxonomy" id="150966"/>
    <lineage>
        <taxon>Eukaryota</taxon>
        <taxon>Viridiplantae</taxon>
        <taxon>Streptophyta</taxon>
        <taxon>Embryophyta</taxon>
        <taxon>Tracheophyta</taxon>
        <taxon>Spermatophyta</taxon>
        <taxon>Magnoliopsida</taxon>
        <taxon>eudicotyledons</taxon>
        <taxon>Gunneridae</taxon>
        <taxon>Pentapetalae</taxon>
        <taxon>Caryophyllales</taxon>
        <taxon>Nepenthaceae</taxon>
        <taxon>Nepenthes</taxon>
    </lineage>
</organism>
<dbReference type="AlphaFoldDB" id="A0AAD3XXW6"/>
<reference evidence="2" key="1">
    <citation type="submission" date="2023-05" db="EMBL/GenBank/DDBJ databases">
        <title>Nepenthes gracilis genome sequencing.</title>
        <authorList>
            <person name="Fukushima K."/>
        </authorList>
    </citation>
    <scope>NUCLEOTIDE SEQUENCE</scope>
    <source>
        <strain evidence="2">SING2019-196</strain>
    </source>
</reference>
<proteinExistence type="predicted"/>
<evidence type="ECO:0000313" key="3">
    <source>
        <dbReference type="Proteomes" id="UP001279734"/>
    </source>
</evidence>
<keyword evidence="3" id="KW-1185">Reference proteome</keyword>
<evidence type="ECO:0000256" key="1">
    <source>
        <dbReference type="SAM" id="MobiDB-lite"/>
    </source>
</evidence>
<name>A0AAD3XXW6_NEPGR</name>
<feature type="compositionally biased region" description="Basic and acidic residues" evidence="1">
    <location>
        <begin position="36"/>
        <end position="46"/>
    </location>
</feature>
<protein>
    <submittedName>
        <fullName evidence="2">Uncharacterized protein</fullName>
    </submittedName>
</protein>
<gene>
    <name evidence="2" type="ORF">Nepgr_023650</name>
</gene>
<comment type="caution">
    <text evidence="2">The sequence shown here is derived from an EMBL/GenBank/DDBJ whole genome shotgun (WGS) entry which is preliminary data.</text>
</comment>
<feature type="compositionally biased region" description="Low complexity" evidence="1">
    <location>
        <begin position="9"/>
        <end position="21"/>
    </location>
</feature>
<feature type="region of interest" description="Disordered" evidence="1">
    <location>
        <begin position="1"/>
        <end position="46"/>
    </location>
</feature>
<sequence length="141" mass="15874">MRRKSQCLRTSPSSRTPSSSTLHQPFINPPPSFSNEIHEDVQRTREDLEETVLVGRHPAYDIVPPFDLQASEEEKEEEIKKVDNSTSFKNEDKRFVHSVFKALECVFPNENSECFVQNEIPSAPPMPDDIKCLLSAGGNGG</sequence>